<evidence type="ECO:0000256" key="8">
    <source>
        <dbReference type="SAM" id="MobiDB-lite"/>
    </source>
</evidence>
<reference evidence="11" key="1">
    <citation type="submission" date="2025-08" db="UniProtKB">
        <authorList>
            <consortium name="RefSeq"/>
        </authorList>
    </citation>
    <scope>IDENTIFICATION</scope>
</reference>
<feature type="region of interest" description="Disordered" evidence="8">
    <location>
        <begin position="2133"/>
        <end position="2161"/>
    </location>
</feature>
<evidence type="ECO:0000256" key="2">
    <source>
        <dbReference type="ARBA" id="ARBA00009085"/>
    </source>
</evidence>
<dbReference type="RefSeq" id="XP_011504141.1">
    <property type="nucleotide sequence ID" value="XM_011505839.1"/>
</dbReference>
<dbReference type="EC" id="3.4.19.12" evidence="3"/>
<dbReference type="PROSITE" id="PS00972">
    <property type="entry name" value="USP_1"/>
    <property type="match status" value="1"/>
</dbReference>
<feature type="domain" description="USP" evidence="9">
    <location>
        <begin position="1898"/>
        <end position="2257"/>
    </location>
</feature>
<feature type="compositionally biased region" description="Low complexity" evidence="8">
    <location>
        <begin position="469"/>
        <end position="481"/>
    </location>
</feature>
<evidence type="ECO:0000313" key="11">
    <source>
        <dbReference type="RefSeq" id="XP_011504141.1"/>
    </source>
</evidence>
<dbReference type="GO" id="GO:0005829">
    <property type="term" value="C:cytosol"/>
    <property type="evidence" value="ECO:0007669"/>
    <property type="project" value="TreeGrafter"/>
</dbReference>
<dbReference type="SUPFAM" id="SSF54001">
    <property type="entry name" value="Cysteine proteinases"/>
    <property type="match status" value="1"/>
</dbReference>
<dbReference type="PANTHER" id="PTHR24006">
    <property type="entry name" value="UBIQUITIN CARBOXYL-TERMINAL HYDROLASE"/>
    <property type="match status" value="1"/>
</dbReference>
<name>A0AAJ6YTL7_9HYME</name>
<keyword evidence="7" id="KW-0788">Thiol protease</keyword>
<feature type="region of interest" description="Disordered" evidence="8">
    <location>
        <begin position="604"/>
        <end position="675"/>
    </location>
</feature>
<dbReference type="InterPro" id="IPR038765">
    <property type="entry name" value="Papain-like_cys_pep_sf"/>
</dbReference>
<dbReference type="GeneID" id="105367211"/>
<comment type="catalytic activity">
    <reaction evidence="1">
        <text>Thiol-dependent hydrolysis of ester, thioester, amide, peptide and isopeptide bonds formed by the C-terminal Gly of ubiquitin (a 76-residue protein attached to proteins as an intracellular targeting signal).</text>
        <dbReference type="EC" id="3.4.19.12"/>
    </reaction>
</comment>
<feature type="compositionally biased region" description="Basic and acidic residues" evidence="8">
    <location>
        <begin position="664"/>
        <end position="675"/>
    </location>
</feature>
<evidence type="ECO:0000256" key="5">
    <source>
        <dbReference type="ARBA" id="ARBA00022786"/>
    </source>
</evidence>
<keyword evidence="5" id="KW-0833">Ubl conjugation pathway</keyword>
<keyword evidence="10" id="KW-1185">Reference proteome</keyword>
<feature type="compositionally biased region" description="Polar residues" evidence="8">
    <location>
        <begin position="632"/>
        <end position="656"/>
    </location>
</feature>
<dbReference type="CTD" id="42935"/>
<dbReference type="GO" id="GO:0005634">
    <property type="term" value="C:nucleus"/>
    <property type="evidence" value="ECO:0007669"/>
    <property type="project" value="TreeGrafter"/>
</dbReference>
<dbReference type="Gene3D" id="3.90.70.10">
    <property type="entry name" value="Cysteine proteinases"/>
    <property type="match status" value="1"/>
</dbReference>
<dbReference type="PROSITE" id="PS00973">
    <property type="entry name" value="USP_2"/>
    <property type="match status" value="1"/>
</dbReference>
<evidence type="ECO:0000256" key="6">
    <source>
        <dbReference type="ARBA" id="ARBA00022801"/>
    </source>
</evidence>
<feature type="region of interest" description="Disordered" evidence="8">
    <location>
        <begin position="3355"/>
        <end position="3408"/>
    </location>
</feature>
<feature type="compositionally biased region" description="Basic residues" evidence="8">
    <location>
        <begin position="604"/>
        <end position="613"/>
    </location>
</feature>
<dbReference type="FunFam" id="3.90.70.10:FF:000014">
    <property type="entry name" value="Ubiquitin carboxyl-terminal hydrolase 34"/>
    <property type="match status" value="1"/>
</dbReference>
<dbReference type="InterPro" id="IPR001394">
    <property type="entry name" value="Peptidase_C19_UCH"/>
</dbReference>
<gene>
    <name evidence="11" type="primary">LOC105367211</name>
</gene>
<keyword evidence="6 11" id="KW-0378">Hydrolase</keyword>
<dbReference type="Proteomes" id="UP000695007">
    <property type="component" value="Unplaced"/>
</dbReference>
<evidence type="ECO:0000256" key="1">
    <source>
        <dbReference type="ARBA" id="ARBA00000707"/>
    </source>
</evidence>
<feature type="region of interest" description="Disordered" evidence="8">
    <location>
        <begin position="3508"/>
        <end position="3542"/>
    </location>
</feature>
<feature type="compositionally biased region" description="Low complexity" evidence="8">
    <location>
        <begin position="1474"/>
        <end position="1484"/>
    </location>
</feature>
<feature type="region of interest" description="Disordered" evidence="8">
    <location>
        <begin position="3125"/>
        <end position="3146"/>
    </location>
</feature>
<feature type="region of interest" description="Disordered" evidence="8">
    <location>
        <begin position="547"/>
        <end position="586"/>
    </location>
</feature>
<feature type="compositionally biased region" description="Acidic residues" evidence="8">
    <location>
        <begin position="3375"/>
        <end position="3396"/>
    </location>
</feature>
<feature type="region of interest" description="Disordered" evidence="8">
    <location>
        <begin position="465"/>
        <end position="524"/>
    </location>
</feature>
<dbReference type="GO" id="GO:0006508">
    <property type="term" value="P:proteolysis"/>
    <property type="evidence" value="ECO:0007669"/>
    <property type="project" value="UniProtKB-KW"/>
</dbReference>
<dbReference type="CDD" id="cd02659">
    <property type="entry name" value="peptidase_C19C"/>
    <property type="match status" value="1"/>
</dbReference>
<evidence type="ECO:0000259" key="9">
    <source>
        <dbReference type="PROSITE" id="PS50235"/>
    </source>
</evidence>
<evidence type="ECO:0000313" key="10">
    <source>
        <dbReference type="Proteomes" id="UP000695007"/>
    </source>
</evidence>
<dbReference type="PANTHER" id="PTHR24006:SF827">
    <property type="entry name" value="UBIQUITIN CARBOXYL-TERMINAL HYDROLASE 34"/>
    <property type="match status" value="1"/>
</dbReference>
<feature type="region of interest" description="Disordered" evidence="8">
    <location>
        <begin position="1341"/>
        <end position="1360"/>
    </location>
</feature>
<dbReference type="InterPro" id="IPR016024">
    <property type="entry name" value="ARM-type_fold"/>
</dbReference>
<proteinExistence type="inferred from homology"/>
<dbReference type="InterPro" id="IPR021905">
    <property type="entry name" value="DUF3517"/>
</dbReference>
<organism evidence="10 11">
    <name type="scientific">Ceratosolen solmsi marchali</name>
    <dbReference type="NCBI Taxonomy" id="326594"/>
    <lineage>
        <taxon>Eukaryota</taxon>
        <taxon>Metazoa</taxon>
        <taxon>Ecdysozoa</taxon>
        <taxon>Arthropoda</taxon>
        <taxon>Hexapoda</taxon>
        <taxon>Insecta</taxon>
        <taxon>Pterygota</taxon>
        <taxon>Neoptera</taxon>
        <taxon>Endopterygota</taxon>
        <taxon>Hymenoptera</taxon>
        <taxon>Apocrita</taxon>
        <taxon>Proctotrupomorpha</taxon>
        <taxon>Chalcidoidea</taxon>
        <taxon>Agaonidae</taxon>
        <taxon>Agaoninae</taxon>
        <taxon>Ceratosolen</taxon>
    </lineage>
</organism>
<feature type="compositionally biased region" description="Basic and acidic residues" evidence="8">
    <location>
        <begin position="2133"/>
        <end position="2147"/>
    </location>
</feature>
<keyword evidence="4" id="KW-0645">Protease</keyword>
<dbReference type="InterPro" id="IPR018200">
    <property type="entry name" value="USP_CS"/>
</dbReference>
<dbReference type="InterPro" id="IPR028889">
    <property type="entry name" value="USP"/>
</dbReference>
<evidence type="ECO:0000256" key="4">
    <source>
        <dbReference type="ARBA" id="ARBA00022670"/>
    </source>
</evidence>
<comment type="similarity">
    <text evidence="2">Belongs to the peptidase C19 family.</text>
</comment>
<dbReference type="KEGG" id="csol:105367211"/>
<sequence>MCDVCADFHDLLLSYDERTNQEEDEVVNLCVVDVDTILHYVNQWVQRQCMCCYREIKNFDRFIRLLHNIVLCTLQQLQEIQQEQEYGHRKKQGTSNSDGDENNKKEKEKNLEEKSQSVESLRSKLHWTHQDREKLFHLLSKIFLLNFPLYIAMKHGGAINPLAPIKDEGGYCEPHDPEVPAPLIRSVSVFCHQGGFNLMSACFDMENTLPVGLAHSMVAVICNLKLWLNYGSVIQLFIPLRSRVMKYMCRLTDKELRTPAVRTMADFMWSAVKDPIDAVLPTFDRDGLDLAFKYFTSTTLTMRLAGIAQINSHITAFNELCNSETVAEIEQVGHALAMWLTENNIIAHIFGPNLHVEVIKQSHIVLSFLAMEGRISSMDMDIMWQAAQLKHCARPVYDLLAPLVKHLAPTPVLHLYSLLGKLEPKEHTEQSLFLVSALIKFIWTSSSAAYSTALAIDSRDLRHLTVDDGSTSSEPSGMEGSSPDEEEEPSPAPSEGPSPRKQPRSNSECEGTSKQKPSEVLQLESESFEMEKVLLSKERTKLISEKNQLEAEESIESSCKREGKQSMDEKTIISCSEEHTTDADTDKSNAEDTIVIFVRKKKKVLRKRKRPQKRSSSGNSMTITMTATTSTVENETSNDVGQVNESQCSENLTTFPESGGLSSEPEKSRSDFAEKPIIDTLDRVKQEAISMDQSVSTDQQVPTGSGTLLTQRVEKSMSTGTSSSSKYTAAMGRHEVVHSAESSHDEDDSDIVGVVANGEGTSTVTSELACLDHASTSRFLPTCLDEMLSDEEGSYSSRISNKSEKNMADFDGEESGCEDELAQLAAQHLSAIHMQAYHPHHAHSAMNVRRSVCRAPQSRSVHQGVARLGTQFNLETVCKPGNTLLWDLLQDEKIGQLGEGLAIEAEKALCNLLCYNIDRSIPMKFIEGCLENLASNRSVVISLRILPKLLGSFQQFGTMDAHTITTWADRERGMMKHFFNNLKTYASMGPRSLYSHQTEVQVRLQFLSSIFSPLGSPDCFRLSLEQVDTLWQCLAQEPSCADELFSWLLSQAKSTEQHALGMDTLKHLCMRKLPSLPPETISMTGLSLFQQLCNLARLAAVHLDRPLRDVDSVGMDFLWKIALRAKSTEVSMAAIQYLNGYYMSRQLTQEIEFVSQCMTHLAAASADLGTNEEASLRCIQRALLLLRTHLEAFRKRYAYHLRRWALEGRGAGSHIVANNSERSQQLRLFVQPAGISEKTTFTLLNTDYVADLRAEVSKWWDDTHARLVMDDGKSHSSASKSSMSAAGSGSVLGSLLTDGPIRMITQGQELTIDFDEKTLAETGFKDGQLVFISLGAGRCNGGGRPGKRDMESPSLLPPPPRDSLPTLLLLRPQYFEQLFTLMRTLGAMKTVRSNQEIPHTKAQVLSRRVWDTLTLLPTSPTLLQGFQKLDEASLPELLDPSNPHKLMYSLYIVESLSKRSSRRDMMSLGHEGSGDASSGDTSSGDSDDTPTDWSTNFVRHGGLRHLFDIFMSGCLEDSDGSEWQQDCLASLLKQLCHLGVARDGKRRNKADKLAIPRLNKELSALMDLENVLPRIKNILEEASMPRDPNQYKTGLFGRSQVIHYAMALLVCWVHSEPSIGQSLFANDKPFGKTWLRRLVLEDPEPAVRREVCTALYKLCLGSVETEEDILSSCLLDTSPATLIVPLLTELLEYLPIAEMMQPSRRKSDMAIHLQQSLDEGKESYGPACRDYFWLVCRLIDSLPEDAIQESTSDKSGSTVDLQALASRAIKSILARDYVEMRHNTIDDDGLVGLLNLCCNIMAHNPPCKQGKVGQNLLNRVFDFLFALPNPRAKHMPKCKSQASRSAAFDLLIELVKSAPDNYRILHEKLLEQHKPGLHSAYSWDYWPHEDGRSDCGYVGLTNLGATCYMASCMQHLYMMPQARIAILGADCKRANKHQLTLRELQRMFAYLLESERKAYNPRSFCRVYTMNHEPLNTGEQKDMAEFFIDLVSKLEEMTNDLKNLVKTLFCGIISNNVVSLDCEHVSRTLEEFYTVRCQVADMRNLYESLDEVTVKDTLEGDNMYTCSHCGKKVRAEKRACFKKLPRILCFNTMRYTFNMGTMLKEKVNTHFSFPLRLDMSGYMEKKLIPRHCQERTDKSELEQTGKDEEMESSGSCTGNTENKDEHCQYDLIGVTVHTGTADGGHYYSFIRDRTSPNKDKWFLFNDAEVKPFDPNQIAAECFGGEMTSKTYDSVTDKFMDFSFEKSNSAYMLFYEWCQDPSDLPLDKEDEACSSSPTSLDLPAQRMQLQRPCSPTDIMPLLELNKELEEWIWQDNMHFLQDKNIFEHTYFSFMWQICGYIPQTLMSAQPEVTELSADLSASFFMETFIHAKEKPTMVQWVELLTKQFNNSLTACASFLEKMVADSWWPVQILVKCPNQMVRQMFQRLCIHVIQRLRASQTPFYLVCESDEDSSTVGTQSCVTRFIRMLLSLMEHAKQHLKHLTEYFAFLYEFSKMGEEETMFLIKAQAISTMINFYLGHKTHEFVDAISEEEEEEEVVTIPTEKLRPASLDKMITLIATLVERSRVPDHRLNLSTSDFNAVAGGKGFPFLYQQIRDMINLNQTRNLIQSLCRWNDRLAIHIVTMIFQAITKHTDVCQPFFKILTLLTEGSSPTGLPCMTQLILSRVWEVARIAPHGALEWLALAVTRSKLAHAWVLQGLDTWLQHFLIEHSNQRVRSAAAFLLVSLVPSAHFRQGYRSAHRLGLSCATTRELQLSTEATVVLHQIYTALLRLLQPAKHYTDINTHGTMKLTAYFALMTYCVISNTEKLMFGQYLNDLWTLFHPKLSEPSIPVHHNKQALLLFWYHVSNDCPENVTLILHNPLITKNIAFNYILADHEDQDVVLFNRVMLPAYYGLLRLCCQQSHTFTRQLAAHQNIQWAFKNITPHPTQYSTAVDELFKLMQLLVARHPDQTEQEEAEVASFRRGTLSSYLQGLDGRSCWATLISAFRILIESDDDRLYVVYNGGLSMALEAFHMLHIMYHEATACHVAGDLAELIAIIVELVRCVRTARDGPDARNILANCKEWPDVLRKLATLLNTYNPSDMRNLAIDLLKELVMLVPTDAILILAPLLSHCHAALQESHATVPPGPYLPRRSTPAGKMPSRPARPMVQMAVPHSQLEAAKGTDPEYDSALLEFYLPYHELIDVMCRLAINNDCMTEILVNLSAMLGFEGVPLHLALFPRLWLDVHAASHIDRKHITALLRCSYTVDYVDAVLLDERSSLAVPAIHAFLKSFFPKLASHVLTEQTCSIIDNLVSTLTSMVEVVDVQASAHRLTGDLRALALVYSSGADIKPPLTLQIALETLLTRTKMARARIKESKQQELEAPLKRRKFDITDDIEDDEDDDNEDNEEDEEEGSTSSPSIEEPKQSIDSLISVTMMTTSATMTMTTTTMILAAASSASSTGTDAAAAGTISSATATATSISNTSSPSATTTTSTTSTAVGTSSNVITNAATKAITGGQITNTQCLKDKGKEQEEAKSLKSSDTDKTDQTDAKSSSSLITASSTASNWNSQLCRSMNNVSWLDMLEKTIINLQMIVQFQTKN</sequence>
<feature type="region of interest" description="Disordered" evidence="8">
    <location>
        <begin position="1463"/>
        <end position="1493"/>
    </location>
</feature>
<dbReference type="GO" id="GO:0009966">
    <property type="term" value="P:regulation of signal transduction"/>
    <property type="evidence" value="ECO:0007669"/>
    <property type="project" value="UniProtKB-ARBA"/>
</dbReference>
<dbReference type="GO" id="GO:0016579">
    <property type="term" value="P:protein deubiquitination"/>
    <property type="evidence" value="ECO:0007669"/>
    <property type="project" value="InterPro"/>
</dbReference>
<feature type="region of interest" description="Disordered" evidence="8">
    <location>
        <begin position="3460"/>
        <end position="3482"/>
    </location>
</feature>
<dbReference type="PROSITE" id="PS50235">
    <property type="entry name" value="USP_3"/>
    <property type="match status" value="1"/>
</dbReference>
<feature type="compositionally biased region" description="Basic and acidic residues" evidence="8">
    <location>
        <begin position="101"/>
        <end position="116"/>
    </location>
</feature>
<dbReference type="Pfam" id="PF00443">
    <property type="entry name" value="UCH"/>
    <property type="match status" value="1"/>
</dbReference>
<dbReference type="InterPro" id="IPR050164">
    <property type="entry name" value="Peptidase_C19"/>
</dbReference>
<feature type="compositionally biased region" description="Basic and acidic residues" evidence="8">
    <location>
        <begin position="3508"/>
        <end position="3533"/>
    </location>
</feature>
<feature type="region of interest" description="Disordered" evidence="8">
    <location>
        <begin position="85"/>
        <end position="117"/>
    </location>
</feature>
<protein>
    <recommendedName>
        <fullName evidence="3">ubiquitinyl hydrolase 1</fullName>
        <ecNumber evidence="3">3.4.19.12</ecNumber>
    </recommendedName>
</protein>
<feature type="compositionally biased region" description="Low complexity" evidence="8">
    <location>
        <begin position="614"/>
        <end position="631"/>
    </location>
</feature>
<evidence type="ECO:0000256" key="7">
    <source>
        <dbReference type="ARBA" id="ARBA00022807"/>
    </source>
</evidence>
<dbReference type="GO" id="GO:0004843">
    <property type="term" value="F:cysteine-type deubiquitinase activity"/>
    <property type="evidence" value="ECO:0007669"/>
    <property type="project" value="UniProtKB-EC"/>
</dbReference>
<dbReference type="SUPFAM" id="SSF48371">
    <property type="entry name" value="ARM repeat"/>
    <property type="match status" value="2"/>
</dbReference>
<dbReference type="Pfam" id="PF12030">
    <property type="entry name" value="DUF3517"/>
    <property type="match status" value="1"/>
</dbReference>
<feature type="compositionally biased region" description="Basic and acidic residues" evidence="8">
    <location>
        <begin position="3355"/>
        <end position="3367"/>
    </location>
</feature>
<accession>A0AAJ6YTL7</accession>
<feature type="compositionally biased region" description="Basic and acidic residues" evidence="8">
    <location>
        <begin position="558"/>
        <end position="586"/>
    </location>
</feature>
<evidence type="ECO:0000256" key="3">
    <source>
        <dbReference type="ARBA" id="ARBA00012759"/>
    </source>
</evidence>